<protein>
    <submittedName>
        <fullName evidence="7">Guanylate kinase</fullName>
    </submittedName>
</protein>
<dbReference type="GO" id="GO:0005829">
    <property type="term" value="C:cytosol"/>
    <property type="evidence" value="ECO:0007669"/>
    <property type="project" value="TreeGrafter"/>
</dbReference>
<dbReference type="InterPro" id="IPR027417">
    <property type="entry name" value="P-loop_NTPase"/>
</dbReference>
<dbReference type="InterPro" id="IPR008145">
    <property type="entry name" value="GK/Ca_channel_bsu"/>
</dbReference>
<dbReference type="InterPro" id="IPR008144">
    <property type="entry name" value="Guanylate_kin-like_dom"/>
</dbReference>
<dbReference type="PROSITE" id="PS50052">
    <property type="entry name" value="GUANYLATE_KINASE_2"/>
    <property type="match status" value="1"/>
</dbReference>
<dbReference type="GO" id="GO:0004385">
    <property type="term" value="F:GMP kinase activity"/>
    <property type="evidence" value="ECO:0007669"/>
    <property type="project" value="UniProtKB-EC"/>
</dbReference>
<proteinExistence type="inferred from homology"/>
<comment type="similarity">
    <text evidence="2">Belongs to the guanylate kinase family.</text>
</comment>
<dbReference type="Proteomes" id="UP000199376">
    <property type="component" value="Unassembled WGS sequence"/>
</dbReference>
<dbReference type="CDD" id="cd00071">
    <property type="entry name" value="GMPK"/>
    <property type="match status" value="1"/>
</dbReference>
<comment type="catalytic activity">
    <reaction evidence="5">
        <text>GMP + ATP = GDP + ADP</text>
        <dbReference type="Rhea" id="RHEA:20780"/>
        <dbReference type="ChEBI" id="CHEBI:30616"/>
        <dbReference type="ChEBI" id="CHEBI:58115"/>
        <dbReference type="ChEBI" id="CHEBI:58189"/>
        <dbReference type="ChEBI" id="CHEBI:456216"/>
        <dbReference type="EC" id="2.7.4.8"/>
    </reaction>
</comment>
<dbReference type="OrthoDB" id="1033810at2"/>
<name>A0A1I1GDZ9_9LACO</name>
<evidence type="ECO:0000256" key="4">
    <source>
        <dbReference type="ARBA" id="ARBA00022777"/>
    </source>
</evidence>
<dbReference type="Pfam" id="PF00625">
    <property type="entry name" value="Guanylate_kin"/>
    <property type="match status" value="1"/>
</dbReference>
<reference evidence="7 8" key="1">
    <citation type="submission" date="2016-10" db="EMBL/GenBank/DDBJ databases">
        <authorList>
            <person name="de Groot N.N."/>
        </authorList>
    </citation>
    <scope>NUCLEOTIDE SEQUENCE [LARGE SCALE GENOMIC DNA]</scope>
    <source>
        <strain evidence="7 8">DSM 19113</strain>
    </source>
</reference>
<dbReference type="RefSeq" id="WP_091502635.1">
    <property type="nucleotide sequence ID" value="NZ_FOLI01000004.1"/>
</dbReference>
<organism evidence="7 8">
    <name type="scientific">Fructobacillus durionis</name>
    <dbReference type="NCBI Taxonomy" id="283737"/>
    <lineage>
        <taxon>Bacteria</taxon>
        <taxon>Bacillati</taxon>
        <taxon>Bacillota</taxon>
        <taxon>Bacilli</taxon>
        <taxon>Lactobacillales</taxon>
        <taxon>Lactobacillaceae</taxon>
        <taxon>Fructobacillus</taxon>
    </lineage>
</organism>
<evidence type="ECO:0000256" key="1">
    <source>
        <dbReference type="ARBA" id="ARBA00003531"/>
    </source>
</evidence>
<keyword evidence="4 7" id="KW-0418">Kinase</keyword>
<feature type="domain" description="Guanylate kinase-like" evidence="6">
    <location>
        <begin position="3"/>
        <end position="181"/>
    </location>
</feature>
<dbReference type="PANTHER" id="PTHR23117">
    <property type="entry name" value="GUANYLATE KINASE-RELATED"/>
    <property type="match status" value="1"/>
</dbReference>
<sequence length="184" mass="21043">MENRVIVLMGPAGAGKSTVASYIEEKWQVPQVITHTTRKKREGEVDGQDYYFESPATFPKNHYLEEVEYAGNRYGSSMEGLERGWQKNHLVSIVLDTKGGETYLEKLGDKVCLLYITVSNASILKKRLVGRGDDEVAIEKRLNSAEFKRDLQLPVEMQGQAEVIYNDNWDETKEEIDKLIKRLK</sequence>
<dbReference type="STRING" id="283737.SAMN05660453_1015"/>
<dbReference type="SMART" id="SM00072">
    <property type="entry name" value="GuKc"/>
    <property type="match status" value="1"/>
</dbReference>
<accession>A0A1I1GDZ9</accession>
<comment type="function">
    <text evidence="1">Essential for recycling GMP and indirectly, cGMP.</text>
</comment>
<dbReference type="EMBL" id="FOLI01000004">
    <property type="protein sequence ID" value="SFC07573.1"/>
    <property type="molecule type" value="Genomic_DNA"/>
</dbReference>
<dbReference type="SUPFAM" id="SSF52540">
    <property type="entry name" value="P-loop containing nucleoside triphosphate hydrolases"/>
    <property type="match status" value="1"/>
</dbReference>
<evidence type="ECO:0000313" key="7">
    <source>
        <dbReference type="EMBL" id="SFC07573.1"/>
    </source>
</evidence>
<dbReference type="AlphaFoldDB" id="A0A1I1GDZ9"/>
<evidence type="ECO:0000256" key="2">
    <source>
        <dbReference type="ARBA" id="ARBA00005790"/>
    </source>
</evidence>
<keyword evidence="8" id="KW-1185">Reference proteome</keyword>
<evidence type="ECO:0000256" key="5">
    <source>
        <dbReference type="ARBA" id="ARBA00048594"/>
    </source>
</evidence>
<dbReference type="Gene3D" id="3.40.50.300">
    <property type="entry name" value="P-loop containing nucleotide triphosphate hydrolases"/>
    <property type="match status" value="1"/>
</dbReference>
<evidence type="ECO:0000259" key="6">
    <source>
        <dbReference type="PROSITE" id="PS50052"/>
    </source>
</evidence>
<dbReference type="PANTHER" id="PTHR23117:SF13">
    <property type="entry name" value="GUANYLATE KINASE"/>
    <property type="match status" value="1"/>
</dbReference>
<gene>
    <name evidence="7" type="ORF">SAMN05660453_1015</name>
</gene>
<evidence type="ECO:0000256" key="3">
    <source>
        <dbReference type="ARBA" id="ARBA00022679"/>
    </source>
</evidence>
<evidence type="ECO:0000313" key="8">
    <source>
        <dbReference type="Proteomes" id="UP000199376"/>
    </source>
</evidence>
<keyword evidence="3" id="KW-0808">Transferase</keyword>